<protein>
    <submittedName>
        <fullName evidence="2">Uncharacterized protein</fullName>
    </submittedName>
</protein>
<accession>D3PWM6</accession>
<sequence length="283" mass="31541">MAAQIQGTVAASTLCRAVNGKKLPAWRVVQLFVEACGGDVEHWRTQHIRVSNALRSGAAQDVDSSTAPPSRVSDQRKMPTVQEALFRGAIRNMDRALIELDAVVDDPLTASIRIPGGHLGDQVHLLRQLWAVLNHRRRPVDSPASFAQCMKELKEHAGLSLLQISRQTDPSHMSKKARQDLGLDVSKPIAVSTLSDLCNPHQGRLPNAATLDRFLHALGYSAKEREGWQRLRADLAVQYDRRFHRPARAKSSRVKRPSFRPGGDMEIFGSYIDNEGFSLWDPY</sequence>
<gene>
    <name evidence="2" type="ordered locus">Snas_3587</name>
</gene>
<dbReference type="Proteomes" id="UP000000844">
    <property type="component" value="Chromosome"/>
</dbReference>
<dbReference type="KEGG" id="sna:Snas_3587"/>
<feature type="region of interest" description="Disordered" evidence="1">
    <location>
        <begin position="58"/>
        <end position="77"/>
    </location>
</feature>
<evidence type="ECO:0000313" key="2">
    <source>
        <dbReference type="EMBL" id="ADD43248.1"/>
    </source>
</evidence>
<name>D3PWM6_STANL</name>
<keyword evidence="3" id="KW-1185">Reference proteome</keyword>
<organism evidence="2 3">
    <name type="scientific">Stackebrandtia nassauensis (strain DSM 44728 / CIP 108903 / NRRL B-16338 / NBRC 102104 / LLR-40K-21)</name>
    <dbReference type="NCBI Taxonomy" id="446470"/>
    <lineage>
        <taxon>Bacteria</taxon>
        <taxon>Bacillati</taxon>
        <taxon>Actinomycetota</taxon>
        <taxon>Actinomycetes</taxon>
        <taxon>Glycomycetales</taxon>
        <taxon>Glycomycetaceae</taxon>
        <taxon>Stackebrandtia</taxon>
    </lineage>
</organism>
<evidence type="ECO:0000313" key="3">
    <source>
        <dbReference type="Proteomes" id="UP000000844"/>
    </source>
</evidence>
<dbReference type="AlphaFoldDB" id="D3PWM6"/>
<proteinExistence type="predicted"/>
<dbReference type="HOGENOM" id="CLU_983210_0_0_11"/>
<reference evidence="2 3" key="1">
    <citation type="journal article" date="2009" name="Stand. Genomic Sci.">
        <title>Complete genome sequence of Stackebrandtia nassauensis type strain (LLR-40K-21).</title>
        <authorList>
            <person name="Munk C."/>
            <person name="Lapidus A."/>
            <person name="Copeland A."/>
            <person name="Jando M."/>
            <person name="Mayilraj S."/>
            <person name="Glavina Del Rio T."/>
            <person name="Nolan M."/>
            <person name="Chen F."/>
            <person name="Lucas S."/>
            <person name="Tice H."/>
            <person name="Cheng J.F."/>
            <person name="Han C."/>
            <person name="Detter J.C."/>
            <person name="Bruce D."/>
            <person name="Goodwin L."/>
            <person name="Chain P."/>
            <person name="Pitluck S."/>
            <person name="Goker M."/>
            <person name="Ovchinikova G."/>
            <person name="Pati A."/>
            <person name="Ivanova N."/>
            <person name="Mavromatis K."/>
            <person name="Chen A."/>
            <person name="Palaniappan K."/>
            <person name="Land M."/>
            <person name="Hauser L."/>
            <person name="Chang Y.J."/>
            <person name="Jeffries C.D."/>
            <person name="Bristow J."/>
            <person name="Eisen J.A."/>
            <person name="Markowitz V."/>
            <person name="Hugenholtz P."/>
            <person name="Kyrpides N.C."/>
            <person name="Klenk H.P."/>
        </authorList>
    </citation>
    <scope>NUCLEOTIDE SEQUENCE [LARGE SCALE GENOMIC DNA]</scope>
    <source>
        <strain evidence="3">DSM 44728 / CIP 108903 / NRRL B-16338 / NBRC 102104 / LLR-40K-21</strain>
    </source>
</reference>
<evidence type="ECO:0000256" key="1">
    <source>
        <dbReference type="SAM" id="MobiDB-lite"/>
    </source>
</evidence>
<dbReference type="EMBL" id="CP001778">
    <property type="protein sequence ID" value="ADD43248.1"/>
    <property type="molecule type" value="Genomic_DNA"/>
</dbReference>